<organism evidence="2 3">
    <name type="scientific">Martelella mediterranea</name>
    <dbReference type="NCBI Taxonomy" id="293089"/>
    <lineage>
        <taxon>Bacteria</taxon>
        <taxon>Pseudomonadati</taxon>
        <taxon>Pseudomonadota</taxon>
        <taxon>Alphaproteobacteria</taxon>
        <taxon>Hyphomicrobiales</taxon>
        <taxon>Aurantimonadaceae</taxon>
        <taxon>Martelella</taxon>
    </lineage>
</organism>
<evidence type="ECO:0000259" key="1">
    <source>
        <dbReference type="PROSITE" id="PS50112"/>
    </source>
</evidence>
<dbReference type="CDD" id="cd00130">
    <property type="entry name" value="PAS"/>
    <property type="match status" value="1"/>
</dbReference>
<proteinExistence type="predicted"/>
<reference evidence="2 3" key="1">
    <citation type="submission" date="2019-03" db="EMBL/GenBank/DDBJ databases">
        <title>Freshwater and sediment microbial communities from various areas in North America, analyzing microbe dynamics in response to fracking.</title>
        <authorList>
            <person name="Lamendella R."/>
        </authorList>
    </citation>
    <scope>NUCLEOTIDE SEQUENCE [LARGE SCALE GENOMIC DNA]</scope>
    <source>
        <strain evidence="2 3">175.2</strain>
    </source>
</reference>
<dbReference type="InterPro" id="IPR035965">
    <property type="entry name" value="PAS-like_dom_sf"/>
</dbReference>
<sequence>MTFEKPHMREQTPVVRKAIDGLPEAVILTDSAGLIELSNEAALHLLGAEAKDLVGQPFTSWLSEDDAVAFEAAMVNVRSGEPGQNLEEISAFINRPTMNRVKLSVARMRHRKGLCVVAHRMFSHSEEGKPQGVADEGVAQNGMSEVTLPTQVEEAKEPSRLRMPRITETDESWVSFSAMPEDGDSDRVHPHEPQKAYSSSERDLFAVFESERERRQRPEGVPTVSPSACLRQVVSKRRKDAISEAVQIMTMVEEEISDVALDEEYLSQLFDTLVERLIVVSPPYCDAVVEVSRVGGNGFRARFSDIGRGLTEDEMRMLAEQPDLVLSASHSLLLKAQQLSGDLGLDMRYSTSVEAGTSVEIILQD</sequence>
<keyword evidence="3" id="KW-1185">Reference proteome</keyword>
<dbReference type="EMBL" id="SMAR01000008">
    <property type="protein sequence ID" value="TCT40957.1"/>
    <property type="molecule type" value="Genomic_DNA"/>
</dbReference>
<gene>
    <name evidence="2" type="ORF">EDC90_100897</name>
</gene>
<name>A0A4R3NV84_9HYPH</name>
<dbReference type="InterPro" id="IPR000014">
    <property type="entry name" value="PAS"/>
</dbReference>
<dbReference type="AlphaFoldDB" id="A0A4R3NV84"/>
<dbReference type="InterPro" id="IPR013767">
    <property type="entry name" value="PAS_fold"/>
</dbReference>
<feature type="domain" description="PAS" evidence="1">
    <location>
        <begin position="11"/>
        <end position="81"/>
    </location>
</feature>
<dbReference type="SMART" id="SM00091">
    <property type="entry name" value="PAS"/>
    <property type="match status" value="1"/>
</dbReference>
<dbReference type="GO" id="GO:0006355">
    <property type="term" value="P:regulation of DNA-templated transcription"/>
    <property type="evidence" value="ECO:0007669"/>
    <property type="project" value="InterPro"/>
</dbReference>
<dbReference type="NCBIfam" id="TIGR00229">
    <property type="entry name" value="sensory_box"/>
    <property type="match status" value="1"/>
</dbReference>
<dbReference type="PROSITE" id="PS50112">
    <property type="entry name" value="PAS"/>
    <property type="match status" value="1"/>
</dbReference>
<evidence type="ECO:0000313" key="3">
    <source>
        <dbReference type="Proteomes" id="UP000295097"/>
    </source>
</evidence>
<dbReference type="Proteomes" id="UP000295097">
    <property type="component" value="Unassembled WGS sequence"/>
</dbReference>
<comment type="caution">
    <text evidence="2">The sequence shown here is derived from an EMBL/GenBank/DDBJ whole genome shotgun (WGS) entry which is preliminary data.</text>
</comment>
<evidence type="ECO:0000313" key="2">
    <source>
        <dbReference type="EMBL" id="TCT40957.1"/>
    </source>
</evidence>
<protein>
    <submittedName>
        <fullName evidence="2">PAS domain S-box-containing protein</fullName>
    </submittedName>
</protein>
<accession>A0A4R3NV84</accession>
<dbReference type="SUPFAM" id="SSF55785">
    <property type="entry name" value="PYP-like sensor domain (PAS domain)"/>
    <property type="match status" value="1"/>
</dbReference>
<dbReference type="Gene3D" id="3.30.450.20">
    <property type="entry name" value="PAS domain"/>
    <property type="match status" value="1"/>
</dbReference>
<dbReference type="Pfam" id="PF00989">
    <property type="entry name" value="PAS"/>
    <property type="match status" value="1"/>
</dbReference>